<gene>
    <name evidence="8" type="ORF">MNB_SV-6-1497</name>
</gene>
<evidence type="ECO:0000313" key="8">
    <source>
        <dbReference type="EMBL" id="SFV64207.1"/>
    </source>
</evidence>
<evidence type="ECO:0000259" key="7">
    <source>
        <dbReference type="Pfam" id="PF03553"/>
    </source>
</evidence>
<feature type="transmembrane region" description="Helical" evidence="6">
    <location>
        <begin position="379"/>
        <end position="403"/>
    </location>
</feature>
<dbReference type="AlphaFoldDB" id="A0A1W1CEP4"/>
<name>A0A1W1CEP4_9ZZZZ</name>
<keyword evidence="5 6" id="KW-0472">Membrane</keyword>
<organism evidence="8">
    <name type="scientific">hydrothermal vent metagenome</name>
    <dbReference type="NCBI Taxonomy" id="652676"/>
    <lineage>
        <taxon>unclassified sequences</taxon>
        <taxon>metagenomes</taxon>
        <taxon>ecological metagenomes</taxon>
    </lineage>
</organism>
<feature type="transmembrane region" description="Helical" evidence="6">
    <location>
        <begin position="243"/>
        <end position="265"/>
    </location>
</feature>
<dbReference type="PANTHER" id="PTHR43478:SF1">
    <property type="entry name" value="NA+_H+ ANTIPORTER NHAC-LIKE C-TERMINAL DOMAIN-CONTAINING PROTEIN"/>
    <property type="match status" value="1"/>
</dbReference>
<feature type="transmembrane region" description="Helical" evidence="6">
    <location>
        <begin position="109"/>
        <end position="133"/>
    </location>
</feature>
<feature type="transmembrane region" description="Helical" evidence="6">
    <location>
        <begin position="191"/>
        <end position="215"/>
    </location>
</feature>
<keyword evidence="3 6" id="KW-0812">Transmembrane</keyword>
<dbReference type="PANTHER" id="PTHR43478">
    <property type="entry name" value="NA+/H+ ANTIPORTER-RELATED"/>
    <property type="match status" value="1"/>
</dbReference>
<reference evidence="8" key="1">
    <citation type="submission" date="2016-10" db="EMBL/GenBank/DDBJ databases">
        <authorList>
            <person name="de Groot N.N."/>
        </authorList>
    </citation>
    <scope>NUCLEOTIDE SEQUENCE</scope>
</reference>
<evidence type="ECO:0000256" key="3">
    <source>
        <dbReference type="ARBA" id="ARBA00022692"/>
    </source>
</evidence>
<accession>A0A1W1CEP4</accession>
<dbReference type="InterPro" id="IPR018461">
    <property type="entry name" value="Na/H_Antiport_NhaC-like_C"/>
</dbReference>
<feature type="transmembrane region" description="Helical" evidence="6">
    <location>
        <begin position="58"/>
        <end position="81"/>
    </location>
</feature>
<dbReference type="GO" id="GO:0005886">
    <property type="term" value="C:plasma membrane"/>
    <property type="evidence" value="ECO:0007669"/>
    <property type="project" value="UniProtKB-SubCell"/>
</dbReference>
<feature type="domain" description="Na+/H+ antiporter NhaC-like C-terminal" evidence="7">
    <location>
        <begin position="158"/>
        <end position="456"/>
    </location>
</feature>
<evidence type="ECO:0000256" key="5">
    <source>
        <dbReference type="ARBA" id="ARBA00023136"/>
    </source>
</evidence>
<feature type="transmembrane region" description="Helical" evidence="6">
    <location>
        <begin position="440"/>
        <end position="458"/>
    </location>
</feature>
<keyword evidence="4 6" id="KW-1133">Transmembrane helix</keyword>
<feature type="transmembrane region" description="Helical" evidence="6">
    <location>
        <begin position="344"/>
        <end position="367"/>
    </location>
</feature>
<dbReference type="EMBL" id="FPHC01000070">
    <property type="protein sequence ID" value="SFV64207.1"/>
    <property type="molecule type" value="Genomic_DNA"/>
</dbReference>
<dbReference type="Pfam" id="PF03553">
    <property type="entry name" value="Na_H_antiporter"/>
    <property type="match status" value="1"/>
</dbReference>
<feature type="transmembrane region" description="Helical" evidence="6">
    <location>
        <begin position="153"/>
        <end position="179"/>
    </location>
</feature>
<sequence length="460" mass="49480">MEYEILSLAIPLLTILLAIITKDVIISLLGGIFIGYLVLNGYEVSSAFFATFDGLVSLFAEGWITKTVIFMLLVGSIIRILEDSGAVERFISYLSSKATSIDSPKGAMLLAYIIGIVIFIESSITSMVAGTVAKPLCDKNSVSREKLAYICDSTSAPVCSLIPMNGWGALLLGLILTAIESHVVTGNAVELLVASIPFNFYAIFTLFIVLVVIFFDVDVGPMKRSRAVPYLQKHHEHSGELSLWQMVLPLVVMIIMVPIMLYHTGKGDILKGSGSTSVYYSVIFTLLSIYIYYIPTKIMSHKDYFISLYKGMGEMIPVTIILILALLIGSVIKELGTAAYLTKIVVGGNIPIALLPLLIFLISAVTAFSTGTSWGTFSIMMPIALALAGGMDLYIPLVIAAVISGGIFGDHSSPISDTTIISSMASGCDHIEHVRTQIPYALIGGVLASLAFLISGYLTI</sequence>
<evidence type="ECO:0000256" key="4">
    <source>
        <dbReference type="ARBA" id="ARBA00022989"/>
    </source>
</evidence>
<feature type="transmembrane region" description="Helical" evidence="6">
    <location>
        <begin position="12"/>
        <end position="38"/>
    </location>
</feature>
<protein>
    <submittedName>
        <fullName evidence="8">Na+/H+ antiporter</fullName>
    </submittedName>
</protein>
<evidence type="ECO:0000256" key="1">
    <source>
        <dbReference type="ARBA" id="ARBA00004651"/>
    </source>
</evidence>
<proteinExistence type="predicted"/>
<evidence type="ECO:0000256" key="2">
    <source>
        <dbReference type="ARBA" id="ARBA00022475"/>
    </source>
</evidence>
<feature type="transmembrane region" description="Helical" evidence="6">
    <location>
        <begin position="315"/>
        <end position="332"/>
    </location>
</feature>
<evidence type="ECO:0000256" key="6">
    <source>
        <dbReference type="SAM" id="Phobius"/>
    </source>
</evidence>
<keyword evidence="2" id="KW-1003">Cell membrane</keyword>
<comment type="subcellular location">
    <subcellularLocation>
        <location evidence="1">Cell membrane</location>
        <topology evidence="1">Multi-pass membrane protein</topology>
    </subcellularLocation>
</comment>
<feature type="transmembrane region" description="Helical" evidence="6">
    <location>
        <begin position="277"/>
        <end position="295"/>
    </location>
</feature>